<dbReference type="EMBL" id="QRCF01000021">
    <property type="protein sequence ID" value="RDT88785.1"/>
    <property type="molecule type" value="Genomic_DNA"/>
</dbReference>
<dbReference type="RefSeq" id="WP_004152043.1">
    <property type="nucleotide sequence ID" value="NZ_AP018671.1"/>
</dbReference>
<evidence type="ECO:0000313" key="3">
    <source>
        <dbReference type="EMBL" id="MUA39070.1"/>
    </source>
</evidence>
<dbReference type="GO" id="GO:0005737">
    <property type="term" value="C:cytoplasm"/>
    <property type="evidence" value="ECO:0007669"/>
    <property type="project" value="TreeGrafter"/>
</dbReference>
<evidence type="ECO:0000259" key="1">
    <source>
        <dbReference type="PROSITE" id="PS50404"/>
    </source>
</evidence>
<reference evidence="7" key="3">
    <citation type="submission" date="2018-08" db="EMBL/GenBank/DDBJ databases">
        <title>Klebsiella pneumoniae genome sequencing and assembly.</title>
        <authorList>
            <person name="Martins R.C.R."/>
            <person name="Perdigao-Neto L.V."/>
            <person name="Costa S.F."/>
            <person name="Levin A.S.S."/>
        </authorList>
    </citation>
    <scope>NUCLEOTIDE SEQUENCE</scope>
    <source>
        <strain evidence="7">BC_5001</strain>
    </source>
</reference>
<evidence type="ECO:0000313" key="15">
    <source>
        <dbReference type="Proteomes" id="UP000257587"/>
    </source>
</evidence>
<evidence type="ECO:0000313" key="5">
    <source>
        <dbReference type="EMBL" id="QQL33823.1"/>
    </source>
</evidence>
<dbReference type="Gene3D" id="1.20.1050.10">
    <property type="match status" value="1"/>
</dbReference>
<dbReference type="EMBL" id="UKAW01000010">
    <property type="protein sequence ID" value="SXG17637.1"/>
    <property type="molecule type" value="Genomic_DNA"/>
</dbReference>
<dbReference type="CDD" id="cd03205">
    <property type="entry name" value="GST_C_6"/>
    <property type="match status" value="1"/>
</dbReference>
<dbReference type="SUPFAM" id="SSF47616">
    <property type="entry name" value="GST C-terminal domain-like"/>
    <property type="match status" value="1"/>
</dbReference>
<evidence type="ECO:0000313" key="19">
    <source>
        <dbReference type="Proteomes" id="UP000283322"/>
    </source>
</evidence>
<evidence type="ECO:0000313" key="14">
    <source>
        <dbReference type="EMBL" id="TDJ95736.1"/>
    </source>
</evidence>
<reference evidence="6 24" key="12">
    <citation type="submission" date="2021-01" db="EMBL/GenBank/DDBJ databases">
        <title>Genome sequencing of apramycin resistant K. pneumoniae.</title>
        <authorList>
            <person name="Chen L."/>
            <person name="Kreiswirth B."/>
        </authorList>
    </citation>
    <scope>NUCLEOTIDE SEQUENCE [LARGE SCALE GENOMIC DNA]</scope>
    <source>
        <strain evidence="6 24">59493</strain>
    </source>
</reference>
<evidence type="ECO:0000313" key="12">
    <source>
        <dbReference type="EMBL" id="SWF72768.1"/>
    </source>
</evidence>
<dbReference type="Proteomes" id="UP000485085">
    <property type="component" value="Unassembled WGS sequence"/>
</dbReference>
<dbReference type="EMBL" id="UIUC01000013">
    <property type="protein sequence ID" value="SVN65353.1"/>
    <property type="molecule type" value="Genomic_DNA"/>
</dbReference>
<dbReference type="Proteomes" id="UP000257587">
    <property type="component" value="Unassembled WGS sequence"/>
</dbReference>
<dbReference type="CDD" id="cd03049">
    <property type="entry name" value="GST_N_3"/>
    <property type="match status" value="1"/>
</dbReference>
<dbReference type="EMBL" id="RDAM01000001">
    <property type="protein sequence ID" value="RRF07053.1"/>
    <property type="molecule type" value="Genomic_DNA"/>
</dbReference>
<evidence type="ECO:0000313" key="18">
    <source>
        <dbReference type="Proteomes" id="UP000275975"/>
    </source>
</evidence>
<dbReference type="PANTHER" id="PTHR43968">
    <property type="match status" value="1"/>
</dbReference>
<dbReference type="Proteomes" id="UP000294951">
    <property type="component" value="Unassembled WGS sequence"/>
</dbReference>
<evidence type="ECO:0000313" key="9">
    <source>
        <dbReference type="EMBL" id="ROG89544.1"/>
    </source>
</evidence>
<evidence type="ECO:0000313" key="21">
    <source>
        <dbReference type="Proteomes" id="UP000439817"/>
    </source>
</evidence>
<evidence type="ECO:0000313" key="20">
    <source>
        <dbReference type="Proteomes" id="UP000294951"/>
    </source>
</evidence>
<keyword evidence="4" id="KW-0808">Transferase</keyword>
<dbReference type="Proteomes" id="UP000595568">
    <property type="component" value="Chromosome"/>
</dbReference>
<dbReference type="InterPro" id="IPR050983">
    <property type="entry name" value="GST_Omega/HSP26"/>
</dbReference>
<evidence type="ECO:0000313" key="7">
    <source>
        <dbReference type="EMBL" id="RBZ21760.1"/>
    </source>
</evidence>
<dbReference type="Proteomes" id="UP000439817">
    <property type="component" value="Chromosome"/>
</dbReference>
<dbReference type="Proteomes" id="UP000283322">
    <property type="component" value="Unassembled WGS sequence"/>
</dbReference>
<sequence>MKLIGSYTSPFVRKISVILLEKRIPFEFVNESPYSESNGVARYNPLGKVPALVTDDGECWFDSPVIAQYLELLGVAPPMIPADPRAALRMRQLEALADGVMEAAQALVREKARPAAQQSEQELLRQREKVARGLDRLEACAADGTLRGDEVNLATISTACAIAYLNFRRVAPGWCATRPQLVKLVDALFQRASFARTEPPRT</sequence>
<dbReference type="Pfam" id="PF13409">
    <property type="entry name" value="GST_N_2"/>
    <property type="match status" value="1"/>
</dbReference>
<reference evidence="9 19" key="6">
    <citation type="submission" date="2018-10" db="EMBL/GenBank/DDBJ databases">
        <authorList>
            <person name="Vanduin D."/>
            <person name="Fouts D."/>
            <person name="Wright M."/>
            <person name="Sutton G."/>
            <person name="Nguyen K."/>
            <person name="Kreiswirth B."/>
            <person name="Chen L."/>
            <person name="Rojas L."/>
            <person name="Hujer A."/>
            <person name="Hujer K."/>
            <person name="Bonomo R."/>
            <person name="Adams M."/>
        </authorList>
    </citation>
    <scope>NUCLEOTIDE SEQUENCE [LARGE SCALE GENOMIC DNA]</scope>
    <source>
        <strain evidence="9 19">CRK0165</strain>
    </source>
</reference>
<dbReference type="EMBL" id="WNPO01000007">
    <property type="protein sequence ID" value="MUA39070.1"/>
    <property type="molecule type" value="Genomic_DNA"/>
</dbReference>
<dbReference type="EMBL" id="CP063008">
    <property type="protein sequence ID" value="QOU52008.1"/>
    <property type="molecule type" value="Genomic_DNA"/>
</dbReference>
<evidence type="ECO:0000259" key="2">
    <source>
        <dbReference type="PROSITE" id="PS50405"/>
    </source>
</evidence>
<dbReference type="GO" id="GO:0016740">
    <property type="term" value="F:transferase activity"/>
    <property type="evidence" value="ECO:0007669"/>
    <property type="project" value="UniProtKB-KW"/>
</dbReference>
<dbReference type="Proteomes" id="UP000253559">
    <property type="component" value="Unassembled WGS sequence"/>
</dbReference>
<dbReference type="Gene3D" id="3.40.30.10">
    <property type="entry name" value="Glutaredoxin"/>
    <property type="match status" value="1"/>
</dbReference>
<dbReference type="Proteomes" id="UP000254657">
    <property type="component" value="Unassembled WGS sequence"/>
</dbReference>
<reference evidence="15 16" key="4">
    <citation type="submission" date="2018-08" db="EMBL/GenBank/DDBJ databases">
        <authorList>
            <consortium name="Pathogen Informatics"/>
        </authorList>
    </citation>
    <scope>NUCLEOTIDE SEQUENCE [LARGE SCALE GENOMIC DNA]</scope>
    <source>
        <strain evidence="13 15">EuSCAPE_AT002</strain>
        <strain evidence="11 16">EuSCAPE_GR003</strain>
        <strain evidence="12 17">EuSCAPE_UK014</strain>
    </source>
</reference>
<dbReference type="Proteomes" id="UP000275975">
    <property type="component" value="Unassembled WGS sequence"/>
</dbReference>
<evidence type="ECO:0000313" key="11">
    <source>
        <dbReference type="EMBL" id="SVN65353.1"/>
    </source>
</evidence>
<dbReference type="KEGG" id="kpne:KU54_000875"/>
<name>A0A085DE93_KLEPN</name>
<dbReference type="NCBIfam" id="NF007682">
    <property type="entry name" value="PRK10357.1"/>
    <property type="match status" value="1"/>
</dbReference>
<dbReference type="EMBL" id="CP066534">
    <property type="protein sequence ID" value="QQL33823.1"/>
    <property type="molecule type" value="Genomic_DNA"/>
</dbReference>
<dbReference type="EMBL" id="CP068602">
    <property type="protein sequence ID" value="QQZ71794.1"/>
    <property type="molecule type" value="Genomic_DNA"/>
</dbReference>
<reference evidence="8" key="1">
    <citation type="submission" date="2018-07" db="EMBL/GenBank/DDBJ databases">
        <title>Draft genome sequence of Klebsiella pneumoniae K293.</title>
        <authorList>
            <person name="He F."/>
        </authorList>
    </citation>
    <scope>NUCLEOTIDE SEQUENCE</scope>
    <source>
        <strain evidence="8">K293</strain>
    </source>
</reference>
<evidence type="ECO:0000313" key="6">
    <source>
        <dbReference type="EMBL" id="QQZ71794.1"/>
    </source>
</evidence>
<dbReference type="Proteomes" id="UP000258905">
    <property type="component" value="Unassembled WGS sequence"/>
</dbReference>
<reference evidence="10 18" key="7">
    <citation type="journal article" date="2019" name="Antimicrob. Agents Chemother.">
        <title>Applying Rapid Whole Genome Sequencing to Predict Phenotypic Antimicrobial Susceptibility Testing Results Among Carbapenem-Resistant Klebsiella pneumoniae Clinical Isolates.</title>
        <authorList>
            <person name="Tamma P.D."/>
            <person name="Fan Y."/>
            <person name="Bergman Y."/>
            <person name="Pertea G."/>
            <person name="Kazmi A."/>
            <person name="Lewis S."/>
            <person name="Carroll K.C."/>
            <person name="Schatz M.C."/>
            <person name="Timp W."/>
            <person name="Simner P.J."/>
        </authorList>
    </citation>
    <scope>NUCLEOTIDE SEQUENCE [LARGE SCALE GENOMIC DNA]</scope>
    <source>
        <strain evidence="10 18">KLPN_104</strain>
    </source>
</reference>
<reference evidence="14 20" key="8">
    <citation type="submission" date="2019-03" db="EMBL/GenBank/DDBJ databases">
        <title>Multidrug-Resistant Klebsiella pneumoniae Clinical Bloodstream Isolates in Shanghai, China.</title>
        <authorList>
            <person name="Wang S."/>
        </authorList>
    </citation>
    <scope>NUCLEOTIDE SEQUENCE [LARGE SCALE GENOMIC DNA]</scope>
    <source>
        <strain evidence="14 20">RJ1071</strain>
    </source>
</reference>
<evidence type="ECO:0000313" key="8">
    <source>
        <dbReference type="EMBL" id="RDT88785.1"/>
    </source>
</evidence>
<dbReference type="EMBL" id="MPYG04000195">
    <property type="protein sequence ID" value="ROG89544.1"/>
    <property type="molecule type" value="Genomic_DNA"/>
</dbReference>
<dbReference type="EMBL" id="QOHW01000011">
    <property type="protein sequence ID" value="RBZ21760.1"/>
    <property type="molecule type" value="Genomic_DNA"/>
</dbReference>
<evidence type="ECO:0000313" key="16">
    <source>
        <dbReference type="Proteomes" id="UP000258905"/>
    </source>
</evidence>
<evidence type="ECO:0000313" key="24">
    <source>
        <dbReference type="Proteomes" id="UP000595568"/>
    </source>
</evidence>
<evidence type="ECO:0000313" key="13">
    <source>
        <dbReference type="EMBL" id="SXG17637.1"/>
    </source>
</evidence>
<dbReference type="PROSITE" id="PS50405">
    <property type="entry name" value="GST_CTER"/>
    <property type="match status" value="1"/>
</dbReference>
<evidence type="ECO:0000313" key="23">
    <source>
        <dbReference type="Proteomes" id="UP000532829"/>
    </source>
</evidence>
<dbReference type="KEGG" id="kpnu:LI86_00870"/>
<dbReference type="InterPro" id="IPR036249">
    <property type="entry name" value="Thioredoxin-like_sf"/>
</dbReference>
<gene>
    <name evidence="9" type="ORF">BL124_00024815</name>
    <name evidence="7" type="ORF">DM078_16285</name>
    <name evidence="8" type="ORF">DW286_18385</name>
    <name evidence="14" type="ORF">E1814_20300</name>
    <name evidence="10" type="ORF">EAO17_12885</name>
    <name evidence="4" type="ORF">GJJ08_000865</name>
    <name evidence="3" type="ORF">GNF00_04315</name>
    <name evidence="5" type="ORF">H3G96_000880</name>
    <name evidence="6" type="ORF">JMZ77_00865</name>
    <name evidence="13" type="ORF">SAMEA3499874_03655</name>
    <name evidence="11" type="ORF">SAMEA3649591_03452</name>
    <name evidence="12" type="ORF">SAMEA3720909_02766</name>
</gene>
<dbReference type="SUPFAM" id="SSF52833">
    <property type="entry name" value="Thioredoxin-like"/>
    <property type="match status" value="1"/>
</dbReference>
<reference evidence="10" key="5">
    <citation type="submission" date="2018-10" db="EMBL/GenBank/DDBJ databases">
        <authorList>
            <person name="Fan Y."/>
            <person name="Timp W."/>
            <person name="Bergman Y."/>
            <person name="Tamma P."/>
            <person name="Simner P."/>
        </authorList>
    </citation>
    <scope>NUCLEOTIDE SEQUENCE</scope>
    <source>
        <strain evidence="10">KLPN_104</strain>
    </source>
</reference>
<organism evidence="12 17">
    <name type="scientific">Klebsiella pneumoniae</name>
    <dbReference type="NCBI Taxonomy" id="573"/>
    <lineage>
        <taxon>Bacteria</taxon>
        <taxon>Pseudomonadati</taxon>
        <taxon>Pseudomonadota</taxon>
        <taxon>Gammaproteobacteria</taxon>
        <taxon>Enterobacterales</taxon>
        <taxon>Enterobacteriaceae</taxon>
        <taxon>Klebsiella/Raoultella group</taxon>
        <taxon>Klebsiella</taxon>
        <taxon>Klebsiella pneumoniae complex</taxon>
    </lineage>
</organism>
<dbReference type="EMBL" id="SMTN01000024">
    <property type="protein sequence ID" value="TDJ95736.1"/>
    <property type="molecule type" value="Genomic_DNA"/>
</dbReference>
<accession>A0A0J2FQU9</accession>
<protein>
    <submittedName>
        <fullName evidence="3 12">Glutathione S-transferase</fullName>
    </submittedName>
</protein>
<reference evidence="4 21" key="10">
    <citation type="journal article" date="2020" name="Antibiotics">
        <title>Molecular Typing, Characterization of Antimicrobial Resistance, Virulence Profiling and Analysis of Whole-Genome Sequence of Clinical Klebsiella pneumoniae Isolates.</title>
        <authorList>
            <person name="Shelenkov A."/>
            <person name="Mikhaylova Y."/>
            <person name="Yanushevich Y."/>
            <person name="Samoilov A."/>
            <person name="Petrova L."/>
            <person name="Fomina V."/>
            <person name="Gusarov V."/>
            <person name="Zamyatin M."/>
            <person name="Shagin D."/>
            <person name="Akimkin V."/>
        </authorList>
    </citation>
    <scope>NUCLEOTIDE SEQUENCE [LARGE SCALE GENOMIC DNA]</scope>
    <source>
        <strain evidence="4 21">CriePir120</strain>
    </source>
</reference>
<accession>A0A085DE93</accession>
<evidence type="ECO:0000313" key="22">
    <source>
        <dbReference type="Proteomes" id="UP000485085"/>
    </source>
</evidence>
<evidence type="ECO:0000313" key="4">
    <source>
        <dbReference type="EMBL" id="QOU52008.1"/>
    </source>
</evidence>
<dbReference type="InterPro" id="IPR004045">
    <property type="entry name" value="Glutathione_S-Trfase_N"/>
</dbReference>
<dbReference type="InterPro" id="IPR010987">
    <property type="entry name" value="Glutathione-S-Trfase_C-like"/>
</dbReference>
<dbReference type="Proteomes" id="UP000532829">
    <property type="component" value="Chromosome"/>
</dbReference>
<dbReference type="Proteomes" id="UP000259364">
    <property type="component" value="Unassembled WGS sequence"/>
</dbReference>
<feature type="domain" description="GST N-terminal" evidence="1">
    <location>
        <begin position="1"/>
        <end position="78"/>
    </location>
</feature>
<reference evidence="5 23" key="11">
    <citation type="submission" date="2020-12" db="EMBL/GenBank/DDBJ databases">
        <title>The complete genome of Klebsiella pneumoniae strain 090374.</title>
        <authorList>
            <person name="Wei L."/>
            <person name="Wen H."/>
            <person name="Liu L."/>
            <person name="Feng Y."/>
            <person name="Zong Z."/>
        </authorList>
    </citation>
    <scope>NUCLEOTIDE SEQUENCE [LARGE SCALE GENOMIC DNA]</scope>
    <source>
        <strain evidence="5 23">WCHKP090374</strain>
    </source>
</reference>
<proteinExistence type="predicted"/>
<dbReference type="PROSITE" id="PS50404">
    <property type="entry name" value="GST_NTER"/>
    <property type="match status" value="1"/>
</dbReference>
<evidence type="ECO:0000313" key="17">
    <source>
        <dbReference type="Proteomes" id="UP000259364"/>
    </source>
</evidence>
<dbReference type="PANTHER" id="PTHR43968:SF6">
    <property type="entry name" value="GLUTATHIONE S-TRANSFERASE OMEGA"/>
    <property type="match status" value="1"/>
</dbReference>
<dbReference type="InterPro" id="IPR036282">
    <property type="entry name" value="Glutathione-S-Trfase_C_sf"/>
</dbReference>
<dbReference type="Pfam" id="PF00043">
    <property type="entry name" value="GST_C"/>
    <property type="match status" value="1"/>
</dbReference>
<dbReference type="AlphaFoldDB" id="A0A085DE93"/>
<dbReference type="EMBL" id="UJHH01000011">
    <property type="protein sequence ID" value="SWF72768.1"/>
    <property type="molecule type" value="Genomic_DNA"/>
</dbReference>
<feature type="domain" description="GST C-terminal" evidence="2">
    <location>
        <begin position="83"/>
        <end position="202"/>
    </location>
</feature>
<reference evidence="3 22" key="9">
    <citation type="submission" date="2019-11" db="EMBL/GenBank/DDBJ databases">
        <title>Emergence of a novel subclone of carbapenem-resistant Klebsiella pneumoniae ST11 with enhanced virulence and transmissibility: a molecular epidemiological, clinical, genomic study.</title>
        <authorList>
            <person name="Zhou K."/>
        </authorList>
    </citation>
    <scope>NUCLEOTIDE SEQUENCE [LARGE SCALE GENOMIC DNA]</scope>
    <source>
        <strain evidence="3 22">KP_38044</strain>
    </source>
</reference>
<reference evidence="7" key="2">
    <citation type="submission" date="2018-07" db="EMBL/GenBank/DDBJ databases">
        <authorList>
            <person name="Martins R.C."/>
            <person name="Perdigao-Neto L.V."/>
            <person name="Costa S.F."/>
            <person name="Levin A.S.S."/>
        </authorList>
    </citation>
    <scope>NUCLEOTIDE SEQUENCE</scope>
    <source>
        <strain evidence="7">BC_5001</strain>
    </source>
</reference>
<dbReference type="InterPro" id="IPR004046">
    <property type="entry name" value="GST_C"/>
</dbReference>
<evidence type="ECO:0000313" key="10">
    <source>
        <dbReference type="EMBL" id="RRF07053.1"/>
    </source>
</evidence>